<dbReference type="SUPFAM" id="SSF54211">
    <property type="entry name" value="Ribosomal protein S5 domain 2-like"/>
    <property type="match status" value="1"/>
</dbReference>
<comment type="function">
    <text evidence="6">RNaseP catalyzes the removal of the 5'-leader sequence from pre-tRNA to produce the mature 5'-terminus. It can also cleave other RNA substrates such as 4.5S RNA. The protein component plays an auxiliary but essential role in vivo by binding to the 5'-leader sequence and broadening the substrate specificity of the ribozyme.</text>
</comment>
<dbReference type="GO" id="GO:0004526">
    <property type="term" value="F:ribonuclease P activity"/>
    <property type="evidence" value="ECO:0007669"/>
    <property type="project" value="UniProtKB-UniRule"/>
</dbReference>
<dbReference type="GO" id="GO:0042781">
    <property type="term" value="F:3'-tRNA processing endoribonuclease activity"/>
    <property type="evidence" value="ECO:0007669"/>
    <property type="project" value="TreeGrafter"/>
</dbReference>
<evidence type="ECO:0000256" key="6">
    <source>
        <dbReference type="HAMAP-Rule" id="MF_00227"/>
    </source>
</evidence>
<dbReference type="Proteomes" id="UP000176700">
    <property type="component" value="Unassembled WGS sequence"/>
</dbReference>
<evidence type="ECO:0000256" key="1">
    <source>
        <dbReference type="ARBA" id="ARBA00022694"/>
    </source>
</evidence>
<sequence>MLPAASRLKNPKQYKLVLKKGRKAQTFFFVAQALPTKRAGEPQIGVVVSKTVSRKTIERNAVKRKTREVLRLFVVPFMGPGYDVVIRALPLSNGASFAQIKKDVIFLIRKLQLLP</sequence>
<dbReference type="InterPro" id="IPR000100">
    <property type="entry name" value="RNase_P"/>
</dbReference>
<proteinExistence type="inferred from homology"/>
<evidence type="ECO:0000256" key="3">
    <source>
        <dbReference type="ARBA" id="ARBA00022759"/>
    </source>
</evidence>
<evidence type="ECO:0000256" key="7">
    <source>
        <dbReference type="NCBIfam" id="TIGR00188"/>
    </source>
</evidence>
<evidence type="ECO:0000313" key="8">
    <source>
        <dbReference type="EMBL" id="OGZ43313.1"/>
    </source>
</evidence>
<dbReference type="PANTHER" id="PTHR33992">
    <property type="entry name" value="RIBONUCLEASE P PROTEIN COMPONENT"/>
    <property type="match status" value="1"/>
</dbReference>
<keyword evidence="3 6" id="KW-0255">Endonuclease</keyword>
<organism evidence="8 9">
    <name type="scientific">Candidatus Ryanbacteria bacterium RIFCSPHIGHO2_01_45_13</name>
    <dbReference type="NCBI Taxonomy" id="1802112"/>
    <lineage>
        <taxon>Bacteria</taxon>
        <taxon>Candidatus Ryaniibacteriota</taxon>
    </lineage>
</organism>
<keyword evidence="5 6" id="KW-0694">RNA-binding</keyword>
<dbReference type="InterPro" id="IPR014721">
    <property type="entry name" value="Ribsml_uS5_D2-typ_fold_subgr"/>
</dbReference>
<dbReference type="EC" id="3.1.26.5" evidence="6 7"/>
<gene>
    <name evidence="6" type="primary">rnpA</name>
    <name evidence="8" type="ORF">A2W41_01170</name>
</gene>
<dbReference type="InterPro" id="IPR020568">
    <property type="entry name" value="Ribosomal_Su5_D2-typ_SF"/>
</dbReference>
<comment type="caution">
    <text evidence="8">The sequence shown here is derived from an EMBL/GenBank/DDBJ whole genome shotgun (WGS) entry which is preliminary data.</text>
</comment>
<comment type="similarity">
    <text evidence="6">Belongs to the RnpA family.</text>
</comment>
<reference evidence="8 9" key="1">
    <citation type="journal article" date="2016" name="Nat. Commun.">
        <title>Thousands of microbial genomes shed light on interconnected biogeochemical processes in an aquifer system.</title>
        <authorList>
            <person name="Anantharaman K."/>
            <person name="Brown C.T."/>
            <person name="Hug L.A."/>
            <person name="Sharon I."/>
            <person name="Castelle C.J."/>
            <person name="Probst A.J."/>
            <person name="Thomas B.C."/>
            <person name="Singh A."/>
            <person name="Wilkins M.J."/>
            <person name="Karaoz U."/>
            <person name="Brodie E.L."/>
            <person name="Williams K.H."/>
            <person name="Hubbard S.S."/>
            <person name="Banfield J.F."/>
        </authorList>
    </citation>
    <scope>NUCLEOTIDE SEQUENCE [LARGE SCALE GENOMIC DNA]</scope>
</reference>
<dbReference type="NCBIfam" id="TIGR00188">
    <property type="entry name" value="rnpA"/>
    <property type="match status" value="1"/>
</dbReference>
<evidence type="ECO:0000256" key="4">
    <source>
        <dbReference type="ARBA" id="ARBA00022801"/>
    </source>
</evidence>
<dbReference type="EMBL" id="MHNI01000009">
    <property type="protein sequence ID" value="OGZ43313.1"/>
    <property type="molecule type" value="Genomic_DNA"/>
</dbReference>
<keyword evidence="1 6" id="KW-0819">tRNA processing</keyword>
<evidence type="ECO:0000256" key="2">
    <source>
        <dbReference type="ARBA" id="ARBA00022722"/>
    </source>
</evidence>
<name>A0A1G2FZ14_9BACT</name>
<dbReference type="GO" id="GO:0000049">
    <property type="term" value="F:tRNA binding"/>
    <property type="evidence" value="ECO:0007669"/>
    <property type="project" value="UniProtKB-UniRule"/>
</dbReference>
<evidence type="ECO:0000313" key="9">
    <source>
        <dbReference type="Proteomes" id="UP000176700"/>
    </source>
</evidence>
<keyword evidence="4 6" id="KW-0378">Hydrolase</keyword>
<comment type="subunit">
    <text evidence="6">Consists of a catalytic RNA component (M1 or rnpB) and a protein subunit.</text>
</comment>
<dbReference type="Pfam" id="PF00825">
    <property type="entry name" value="Ribonuclease_P"/>
    <property type="match status" value="1"/>
</dbReference>
<keyword evidence="2 6" id="KW-0540">Nuclease</keyword>
<dbReference type="GO" id="GO:0030677">
    <property type="term" value="C:ribonuclease P complex"/>
    <property type="evidence" value="ECO:0007669"/>
    <property type="project" value="TreeGrafter"/>
</dbReference>
<accession>A0A1G2FZ14</accession>
<comment type="catalytic activity">
    <reaction evidence="6">
        <text>Endonucleolytic cleavage of RNA, removing 5'-extranucleotides from tRNA precursor.</text>
        <dbReference type="EC" id="3.1.26.5"/>
    </reaction>
</comment>
<dbReference type="AlphaFoldDB" id="A0A1G2FZ14"/>
<dbReference type="Gene3D" id="3.30.230.10">
    <property type="match status" value="1"/>
</dbReference>
<dbReference type="PANTHER" id="PTHR33992:SF1">
    <property type="entry name" value="RIBONUCLEASE P PROTEIN COMPONENT"/>
    <property type="match status" value="1"/>
</dbReference>
<protein>
    <recommendedName>
        <fullName evidence="6 7">Ribonuclease P protein component</fullName>
        <shortName evidence="6">RNase P protein</shortName>
        <shortName evidence="6">RNaseP protein</shortName>
        <ecNumber evidence="6 7">3.1.26.5</ecNumber>
    </recommendedName>
    <alternativeName>
        <fullName evidence="6">Protein C5</fullName>
    </alternativeName>
</protein>
<dbReference type="GO" id="GO:0001682">
    <property type="term" value="P:tRNA 5'-leader removal"/>
    <property type="evidence" value="ECO:0007669"/>
    <property type="project" value="UniProtKB-UniRule"/>
</dbReference>
<dbReference type="HAMAP" id="MF_00227">
    <property type="entry name" value="RNase_P"/>
    <property type="match status" value="1"/>
</dbReference>
<evidence type="ECO:0000256" key="5">
    <source>
        <dbReference type="ARBA" id="ARBA00022884"/>
    </source>
</evidence>